<keyword evidence="4" id="KW-1185">Reference proteome</keyword>
<name>A0A1Q2CNU4_9ACTN</name>
<reference evidence="4" key="1">
    <citation type="submission" date="2017-02" db="EMBL/GenBank/DDBJ databases">
        <title>Tessaracoccus aquaemaris sp. nov., isolated from the intestine of a Korean rockfish, Sebastes schlegelii, in a marine aquaculture pond.</title>
        <authorList>
            <person name="Tak E.J."/>
            <person name="Bae J.-W."/>
        </authorList>
    </citation>
    <scope>NUCLEOTIDE SEQUENCE [LARGE SCALE GENOMIC DNA]</scope>
    <source>
        <strain evidence="4">NSG39</strain>
    </source>
</reference>
<dbReference type="Pfam" id="PF08241">
    <property type="entry name" value="Methyltransf_11"/>
    <property type="match status" value="1"/>
</dbReference>
<sequence length="372" mass="39911">MGFRDEALAAAMREPDPGSLAAGERLRRDFGVDDAAWALGQVALRRKGRSKFSRADEMLFTRDGLEQASRQAVARWRAARFVAAGVTEVWDLGCGIGADSMAFAEAGLRVVAVDADPATAEVAAHNLALVGGGEARVGLAEEQRLPDGAAVFLDPARRTARGRTWQVADFTPPWEFVLDALASERFVCVKLAPGVPKELIPQGARSGWVSEHGDVVEATLWNRLPVGVEAVVLPHELEGPAERDLDVAPVGGYVIEPDGAVIRAGLISEVAPGQPLWLLDPHTAYLSSDEPVDSPFATTFAVDSVLPFDVRAVRRYVAEGGIGTLEIKKRAIDVDPAALRRQLRPKGKAAATLILARTVEGTKAIFAHRVRR</sequence>
<dbReference type="Gene3D" id="3.40.50.150">
    <property type="entry name" value="Vaccinia Virus protein VP39"/>
    <property type="match status" value="1"/>
</dbReference>
<dbReference type="InterPro" id="IPR013216">
    <property type="entry name" value="Methyltransf_11"/>
</dbReference>
<dbReference type="OrthoDB" id="9810570at2"/>
<evidence type="ECO:0000259" key="1">
    <source>
        <dbReference type="Pfam" id="PF08241"/>
    </source>
</evidence>
<dbReference type="PANTHER" id="PTHR14741:SF32">
    <property type="entry name" value="TRIMETHYLGUANOSINE SYNTHASE"/>
    <property type="match status" value="1"/>
</dbReference>
<dbReference type="EMBL" id="CP019606">
    <property type="protein sequence ID" value="AQP47788.1"/>
    <property type="molecule type" value="Genomic_DNA"/>
</dbReference>
<evidence type="ECO:0000313" key="3">
    <source>
        <dbReference type="EMBL" id="AQP47788.1"/>
    </source>
</evidence>
<dbReference type="Proteomes" id="UP000188145">
    <property type="component" value="Chromosome"/>
</dbReference>
<feature type="domain" description="Methyltransferase type 11" evidence="1">
    <location>
        <begin position="91"/>
        <end position="148"/>
    </location>
</feature>
<dbReference type="Pfam" id="PF18096">
    <property type="entry name" value="Thump_like"/>
    <property type="match status" value="1"/>
</dbReference>
<dbReference type="KEGG" id="tes:BW730_10085"/>
<feature type="domain" description="THUMP-like" evidence="2">
    <location>
        <begin position="298"/>
        <end position="366"/>
    </location>
</feature>
<proteinExistence type="predicted"/>
<dbReference type="AlphaFoldDB" id="A0A1Q2CNU4"/>
<evidence type="ECO:0000313" key="4">
    <source>
        <dbReference type="Proteomes" id="UP000188145"/>
    </source>
</evidence>
<dbReference type="InterPro" id="IPR041497">
    <property type="entry name" value="Thump-like"/>
</dbReference>
<protein>
    <submittedName>
        <fullName evidence="3">Uncharacterized protein</fullName>
    </submittedName>
</protein>
<dbReference type="GO" id="GO:0008757">
    <property type="term" value="F:S-adenosylmethionine-dependent methyltransferase activity"/>
    <property type="evidence" value="ECO:0007669"/>
    <property type="project" value="InterPro"/>
</dbReference>
<accession>A0A1Q2CNU4</accession>
<organism evidence="3 4">
    <name type="scientific">Tessaracoccus aquimaris</name>
    <dbReference type="NCBI Taxonomy" id="1332264"/>
    <lineage>
        <taxon>Bacteria</taxon>
        <taxon>Bacillati</taxon>
        <taxon>Actinomycetota</taxon>
        <taxon>Actinomycetes</taxon>
        <taxon>Propionibacteriales</taxon>
        <taxon>Propionibacteriaceae</taxon>
        <taxon>Tessaracoccus</taxon>
    </lineage>
</organism>
<evidence type="ECO:0000259" key="2">
    <source>
        <dbReference type="Pfam" id="PF18096"/>
    </source>
</evidence>
<dbReference type="STRING" id="1332264.BW730_10085"/>
<dbReference type="SUPFAM" id="SSF53335">
    <property type="entry name" value="S-adenosyl-L-methionine-dependent methyltransferases"/>
    <property type="match status" value="1"/>
</dbReference>
<dbReference type="RefSeq" id="WP_077686124.1">
    <property type="nucleotide sequence ID" value="NZ_CP019606.1"/>
</dbReference>
<dbReference type="PANTHER" id="PTHR14741">
    <property type="entry name" value="S-ADENOSYLMETHIONINE-DEPENDENT METHYLTRANSFERASE RELATED"/>
    <property type="match status" value="1"/>
</dbReference>
<dbReference type="CDD" id="cd02440">
    <property type="entry name" value="AdoMet_MTases"/>
    <property type="match status" value="1"/>
</dbReference>
<dbReference type="InterPro" id="IPR029063">
    <property type="entry name" value="SAM-dependent_MTases_sf"/>
</dbReference>
<gene>
    <name evidence="3" type="ORF">BW730_10085</name>
</gene>